<feature type="region of interest" description="Disordered" evidence="9">
    <location>
        <begin position="1"/>
        <end position="24"/>
    </location>
</feature>
<comment type="subcellular location">
    <subcellularLocation>
        <location evidence="2 8">Nucleus</location>
        <location evidence="2 8">Nucleolus</location>
    </subcellularLocation>
</comment>
<feature type="region of interest" description="Disordered" evidence="9">
    <location>
        <begin position="39"/>
        <end position="76"/>
    </location>
</feature>
<evidence type="ECO:0000256" key="4">
    <source>
        <dbReference type="ARBA" id="ARBA00022517"/>
    </source>
</evidence>
<accession>A0A1Y2EYL8</accession>
<organism evidence="10 11">
    <name type="scientific">Protomyces lactucae-debilis</name>
    <dbReference type="NCBI Taxonomy" id="2754530"/>
    <lineage>
        <taxon>Eukaryota</taxon>
        <taxon>Fungi</taxon>
        <taxon>Dikarya</taxon>
        <taxon>Ascomycota</taxon>
        <taxon>Taphrinomycotina</taxon>
        <taxon>Taphrinomycetes</taxon>
        <taxon>Taphrinales</taxon>
        <taxon>Protomycetaceae</taxon>
        <taxon>Protomyces</taxon>
    </lineage>
</organism>
<dbReference type="EMBL" id="MCFI01000022">
    <property type="protein sequence ID" value="ORY76688.1"/>
    <property type="molecule type" value="Genomic_DNA"/>
</dbReference>
<dbReference type="Proteomes" id="UP000193685">
    <property type="component" value="Unassembled WGS sequence"/>
</dbReference>
<evidence type="ECO:0000256" key="5">
    <source>
        <dbReference type="ARBA" id="ARBA00022552"/>
    </source>
</evidence>
<dbReference type="GeneID" id="63782785"/>
<dbReference type="OMA" id="NGKQWHD"/>
<comment type="similarity">
    <text evidence="3 8">Belongs to the CGR1 family.</text>
</comment>
<evidence type="ECO:0000256" key="6">
    <source>
        <dbReference type="ARBA" id="ARBA00023054"/>
    </source>
</evidence>
<keyword evidence="11" id="KW-1185">Reference proteome</keyword>
<evidence type="ECO:0000313" key="10">
    <source>
        <dbReference type="EMBL" id="ORY76688.1"/>
    </source>
</evidence>
<keyword evidence="4 8" id="KW-0690">Ribosome biogenesis</keyword>
<dbReference type="InterPro" id="IPR005579">
    <property type="entry name" value="Cgr1-like"/>
</dbReference>
<feature type="compositionally biased region" description="Polar residues" evidence="9">
    <location>
        <begin position="14"/>
        <end position="24"/>
    </location>
</feature>
<gene>
    <name evidence="10" type="ORF">BCR37DRAFT_162764</name>
</gene>
<sequence>MTARSRALAALHSPTESDITAAPAQQITVPSVRVSGKQWKLPKTATTRSQLPSSRRTPYALRQQESQRQKEVKIKESELRAEAKQELENRKRAIQEKREKREEKERFERLKEKMHKKTVDRIKKREKRNKLLKDR</sequence>
<evidence type="ECO:0000256" key="1">
    <source>
        <dbReference type="ARBA" id="ARBA00004090"/>
    </source>
</evidence>
<evidence type="ECO:0000256" key="7">
    <source>
        <dbReference type="ARBA" id="ARBA00023242"/>
    </source>
</evidence>
<dbReference type="STRING" id="56484.A0A1Y2EYL8"/>
<dbReference type="RefSeq" id="XP_040722768.1">
    <property type="nucleotide sequence ID" value="XM_040866186.1"/>
</dbReference>
<feature type="compositionally biased region" description="Polar residues" evidence="9">
    <location>
        <begin position="44"/>
        <end position="56"/>
    </location>
</feature>
<proteinExistence type="inferred from homology"/>
<dbReference type="OrthoDB" id="3942380at2759"/>
<comment type="caution">
    <text evidence="10">The sequence shown here is derived from an EMBL/GenBank/DDBJ whole genome shotgun (WGS) entry which is preliminary data.</text>
</comment>
<evidence type="ECO:0000256" key="8">
    <source>
        <dbReference type="RuleBase" id="RU363084"/>
    </source>
</evidence>
<name>A0A1Y2EYL8_PROLT</name>
<evidence type="ECO:0000256" key="2">
    <source>
        <dbReference type="ARBA" id="ARBA00004604"/>
    </source>
</evidence>
<reference evidence="10 11" key="1">
    <citation type="submission" date="2016-07" db="EMBL/GenBank/DDBJ databases">
        <title>Pervasive Adenine N6-methylation of Active Genes in Fungi.</title>
        <authorList>
            <consortium name="DOE Joint Genome Institute"/>
            <person name="Mondo S.J."/>
            <person name="Dannebaum R.O."/>
            <person name="Kuo R.C."/>
            <person name="Labutti K."/>
            <person name="Haridas S."/>
            <person name="Kuo A."/>
            <person name="Salamov A."/>
            <person name="Ahrendt S.R."/>
            <person name="Lipzen A."/>
            <person name="Sullivan W."/>
            <person name="Andreopoulos W.B."/>
            <person name="Clum A."/>
            <person name="Lindquist E."/>
            <person name="Daum C."/>
            <person name="Ramamoorthy G.K."/>
            <person name="Gryganskyi A."/>
            <person name="Culley D."/>
            <person name="Magnuson J.K."/>
            <person name="James T.Y."/>
            <person name="O'Malley M.A."/>
            <person name="Stajich J.E."/>
            <person name="Spatafora J.W."/>
            <person name="Visel A."/>
            <person name="Grigoriev I.V."/>
        </authorList>
    </citation>
    <scope>NUCLEOTIDE SEQUENCE [LARGE SCALE GENOMIC DNA]</scope>
    <source>
        <strain evidence="10 11">12-1054</strain>
    </source>
</reference>
<protein>
    <recommendedName>
        <fullName evidence="8">rRNA-processing protein</fullName>
    </recommendedName>
</protein>
<dbReference type="GO" id="GO:0005730">
    <property type="term" value="C:nucleolus"/>
    <property type="evidence" value="ECO:0007669"/>
    <property type="project" value="UniProtKB-SubCell"/>
</dbReference>
<evidence type="ECO:0000256" key="9">
    <source>
        <dbReference type="SAM" id="MobiDB-lite"/>
    </source>
</evidence>
<keyword evidence="5 8" id="KW-0698">rRNA processing</keyword>
<keyword evidence="7 8" id="KW-0539">Nucleus</keyword>
<evidence type="ECO:0000313" key="11">
    <source>
        <dbReference type="Proteomes" id="UP000193685"/>
    </source>
</evidence>
<dbReference type="AlphaFoldDB" id="A0A1Y2EYL8"/>
<keyword evidence="6" id="KW-0175">Coiled coil</keyword>
<comment type="function">
    <text evidence="1 8">Involved in nucleolar integrity and required for processing of the pre-rRNA for the 60S ribosome subunit.</text>
</comment>
<dbReference type="Pfam" id="PF03879">
    <property type="entry name" value="Cgr1"/>
    <property type="match status" value="1"/>
</dbReference>
<dbReference type="GO" id="GO:0006364">
    <property type="term" value="P:rRNA processing"/>
    <property type="evidence" value="ECO:0007669"/>
    <property type="project" value="UniProtKB-UniRule"/>
</dbReference>
<evidence type="ECO:0000256" key="3">
    <source>
        <dbReference type="ARBA" id="ARBA00007869"/>
    </source>
</evidence>
<feature type="region of interest" description="Disordered" evidence="9">
    <location>
        <begin position="95"/>
        <end position="135"/>
    </location>
</feature>
<feature type="compositionally biased region" description="Basic and acidic residues" evidence="9">
    <location>
        <begin position="65"/>
        <end position="76"/>
    </location>
</feature>